<feature type="transmembrane region" description="Helical" evidence="1">
    <location>
        <begin position="58"/>
        <end position="76"/>
    </location>
</feature>
<keyword evidence="1" id="KW-0472">Membrane</keyword>
<dbReference type="InterPro" id="IPR043915">
    <property type="entry name" value="P9_TM"/>
</dbReference>
<organism evidence="3">
    <name type="scientific">viral metagenome</name>
    <dbReference type="NCBI Taxonomy" id="1070528"/>
    <lineage>
        <taxon>unclassified sequences</taxon>
        <taxon>metagenomes</taxon>
        <taxon>organismal metagenomes</taxon>
    </lineage>
</organism>
<sequence>MGREIFWLKDPANLFGKNTWTRFVPTNDMTVPEALNAVVRFTVYFGFLMALVTGETHFLLFIPIVMGITVALVNLYPTTQILKETYANKGEFATPTDQNPFMNVLFTDYVDNVNRAPAPPDITKPAVKESIDEAFAVTHDLFMDTSDKFGLAQAARQFTTQASTTIPNDLEGYQKFLNKDNVSRKASSEGYVVARGSTQELSLA</sequence>
<evidence type="ECO:0000259" key="2">
    <source>
        <dbReference type="Pfam" id="PF19066"/>
    </source>
</evidence>
<reference evidence="3" key="1">
    <citation type="journal article" date="2020" name="Nature">
        <title>Giant virus diversity and host interactions through global metagenomics.</title>
        <authorList>
            <person name="Schulz F."/>
            <person name="Roux S."/>
            <person name="Paez-Espino D."/>
            <person name="Jungbluth S."/>
            <person name="Walsh D.A."/>
            <person name="Denef V.J."/>
            <person name="McMahon K.D."/>
            <person name="Konstantinidis K.T."/>
            <person name="Eloe-Fadrosh E.A."/>
            <person name="Kyrpides N.C."/>
            <person name="Woyke T."/>
        </authorList>
    </citation>
    <scope>NUCLEOTIDE SEQUENCE</scope>
    <source>
        <strain evidence="3">GVMAG-M-3300023184-50</strain>
    </source>
</reference>
<protein>
    <recommendedName>
        <fullName evidence="2">Minor capsid protein P9 transmembrane helices domain-containing protein</fullName>
    </recommendedName>
</protein>
<dbReference type="Pfam" id="PF19066">
    <property type="entry name" value="P9_TM"/>
    <property type="match status" value="1"/>
</dbReference>
<evidence type="ECO:0000256" key="1">
    <source>
        <dbReference type="SAM" id="Phobius"/>
    </source>
</evidence>
<accession>A0A6C0I746</accession>
<dbReference type="AlphaFoldDB" id="A0A6C0I746"/>
<feature type="transmembrane region" description="Helical" evidence="1">
    <location>
        <begin position="34"/>
        <end position="52"/>
    </location>
</feature>
<keyword evidence="1" id="KW-1133">Transmembrane helix</keyword>
<dbReference type="EMBL" id="MN740116">
    <property type="protein sequence ID" value="QHT88400.1"/>
    <property type="molecule type" value="Genomic_DNA"/>
</dbReference>
<keyword evidence="1" id="KW-0812">Transmembrane</keyword>
<name>A0A6C0I746_9ZZZZ</name>
<feature type="domain" description="Minor capsid protein P9 transmembrane helices" evidence="2">
    <location>
        <begin position="6"/>
        <end position="72"/>
    </location>
</feature>
<evidence type="ECO:0000313" key="3">
    <source>
        <dbReference type="EMBL" id="QHT88400.1"/>
    </source>
</evidence>
<proteinExistence type="predicted"/>